<evidence type="ECO:0000256" key="6">
    <source>
        <dbReference type="SAM" id="Phobius"/>
    </source>
</evidence>
<feature type="transmembrane region" description="Helical" evidence="6">
    <location>
        <begin position="204"/>
        <end position="221"/>
    </location>
</feature>
<gene>
    <name evidence="8" type="ORF">JX265_008099</name>
</gene>
<dbReference type="Pfam" id="PF07690">
    <property type="entry name" value="MFS_1"/>
    <property type="match status" value="1"/>
</dbReference>
<protein>
    <recommendedName>
        <fullName evidence="7">Major facilitator superfamily (MFS) profile domain-containing protein</fullName>
    </recommendedName>
</protein>
<feature type="transmembrane region" description="Helical" evidence="6">
    <location>
        <begin position="264"/>
        <end position="287"/>
    </location>
</feature>
<dbReference type="SUPFAM" id="SSF103473">
    <property type="entry name" value="MFS general substrate transporter"/>
    <property type="match status" value="1"/>
</dbReference>
<evidence type="ECO:0000256" key="2">
    <source>
        <dbReference type="ARBA" id="ARBA00022692"/>
    </source>
</evidence>
<reference evidence="8" key="1">
    <citation type="submission" date="2021-03" db="EMBL/GenBank/DDBJ databases">
        <title>Revisited historic fungal species revealed as producer of novel bioactive compounds through whole genome sequencing and comparative genomics.</title>
        <authorList>
            <person name="Vignolle G.A."/>
            <person name="Hochenegger N."/>
            <person name="Mach R.L."/>
            <person name="Mach-Aigner A.R."/>
            <person name="Javad Rahimi M."/>
            <person name="Salim K.A."/>
            <person name="Chan C.M."/>
            <person name="Lim L.B.L."/>
            <person name="Cai F."/>
            <person name="Druzhinina I.S."/>
            <person name="U'Ren J.M."/>
            <person name="Derntl C."/>
        </authorList>
    </citation>
    <scope>NUCLEOTIDE SEQUENCE</scope>
    <source>
        <strain evidence="8">TUCIM 5799</strain>
    </source>
</reference>
<dbReference type="EMBL" id="JAFIMR010000021">
    <property type="protein sequence ID" value="KAI1865776.1"/>
    <property type="molecule type" value="Genomic_DNA"/>
</dbReference>
<feature type="transmembrane region" description="Helical" evidence="6">
    <location>
        <begin position="383"/>
        <end position="400"/>
    </location>
</feature>
<keyword evidence="3 6" id="KW-1133">Transmembrane helix</keyword>
<dbReference type="InterPro" id="IPR011701">
    <property type="entry name" value="MFS"/>
</dbReference>
<sequence>MSEHVELGQLGAAKLAGVTPNYDDSPGNMSERESRVPLLGSPGTSRHSDEESRDSDHYGTSGSKRSATTTVLDADSDEEDDNNVTSDAQGGVQQADAINLVWSRSALILAYCFIFLCSFAQALQWQILSNLTPYVTSEFSSHSLIPTIGIVSSVLSGVLKLPISKVIDAWGRPQGLAAMIVLASIGLILMAACQDVKTYAAAQVFYQVGISGFSYVLDIIIADTSSLKNRTLAFAYSNTPNLITTFIGPPIARAFYEQSSWRWGFAFSAILFFVLSLPILTILMLNARKARRLGLLKKKTKKRWTLEYLQDSLKEYDVIGVLLVTAGLTMVFVPFSLGTRAEDQAGLAVLVTGLVLLVAFAFHERYYATRPVIAFSLLFSRNVAGSCFLSIILFVAYNAWDSYYSSYLQVVHGLSITQAGYIDHIYGFGSCLWAILVGYLIRVTDRYKWLAWAALPVHILGGTAMIFFRRPDTHVSLLVLCQVLITIGGSTLVVCDQMAVMAVCSHEELASVMAVLLLAAYVGSAGGNALSGAIWNSTLPKALSELLPNLSPRELAALCSDITKQLSYPMGDPIRDAIITAYDRAQVRMCITGAFISLLEIVAVAMWKDAIVSQVKQVKGKVI</sequence>
<feature type="transmembrane region" description="Helical" evidence="6">
    <location>
        <begin position="233"/>
        <end position="252"/>
    </location>
</feature>
<feature type="transmembrane region" description="Helical" evidence="6">
    <location>
        <begin position="515"/>
        <end position="535"/>
    </location>
</feature>
<evidence type="ECO:0000259" key="7">
    <source>
        <dbReference type="PROSITE" id="PS50850"/>
    </source>
</evidence>
<feature type="region of interest" description="Disordered" evidence="5">
    <location>
        <begin position="1"/>
        <end position="88"/>
    </location>
</feature>
<comment type="caution">
    <text evidence="8">The sequence shown here is derived from an EMBL/GenBank/DDBJ whole genome shotgun (WGS) entry which is preliminary data.</text>
</comment>
<evidence type="ECO:0000256" key="4">
    <source>
        <dbReference type="ARBA" id="ARBA00023136"/>
    </source>
</evidence>
<feature type="transmembrane region" description="Helical" evidence="6">
    <location>
        <begin position="344"/>
        <end position="362"/>
    </location>
</feature>
<name>A0A9P9WJ76_9PEZI</name>
<feature type="transmembrane region" description="Helical" evidence="6">
    <location>
        <begin position="106"/>
        <end position="123"/>
    </location>
</feature>
<dbReference type="PANTHER" id="PTHR23501">
    <property type="entry name" value="MAJOR FACILITATOR SUPERFAMILY"/>
    <property type="match status" value="1"/>
</dbReference>
<feature type="transmembrane region" description="Helical" evidence="6">
    <location>
        <begin position="318"/>
        <end position="338"/>
    </location>
</feature>
<dbReference type="PROSITE" id="PS50850">
    <property type="entry name" value="MFS"/>
    <property type="match status" value="1"/>
</dbReference>
<feature type="transmembrane region" description="Helical" evidence="6">
    <location>
        <begin position="585"/>
        <end position="607"/>
    </location>
</feature>
<feature type="transmembrane region" description="Helical" evidence="6">
    <location>
        <begin position="420"/>
        <end position="442"/>
    </location>
</feature>
<dbReference type="GO" id="GO:0005886">
    <property type="term" value="C:plasma membrane"/>
    <property type="evidence" value="ECO:0007669"/>
    <property type="project" value="TreeGrafter"/>
</dbReference>
<feature type="transmembrane region" description="Helical" evidence="6">
    <location>
        <begin position="175"/>
        <end position="192"/>
    </location>
</feature>
<evidence type="ECO:0000313" key="8">
    <source>
        <dbReference type="EMBL" id="KAI1865776.1"/>
    </source>
</evidence>
<keyword evidence="9" id="KW-1185">Reference proteome</keyword>
<feature type="domain" description="Major facilitator superfamily (MFS) profile" evidence="7">
    <location>
        <begin position="106"/>
        <end position="611"/>
    </location>
</feature>
<feature type="transmembrane region" description="Helical" evidence="6">
    <location>
        <begin position="143"/>
        <end position="163"/>
    </location>
</feature>
<dbReference type="PANTHER" id="PTHR23501:SF55">
    <property type="entry name" value="SIDEROPHORE IRON TRANSPORTER, PUTATIVE (AFU_ORTHOLOGUE AFUA_3G03440)-RELATED"/>
    <property type="match status" value="1"/>
</dbReference>
<dbReference type="Proteomes" id="UP000829685">
    <property type="component" value="Unassembled WGS sequence"/>
</dbReference>
<organism evidence="8 9">
    <name type="scientific">Neoarthrinium moseri</name>
    <dbReference type="NCBI Taxonomy" id="1658444"/>
    <lineage>
        <taxon>Eukaryota</taxon>
        <taxon>Fungi</taxon>
        <taxon>Dikarya</taxon>
        <taxon>Ascomycota</taxon>
        <taxon>Pezizomycotina</taxon>
        <taxon>Sordariomycetes</taxon>
        <taxon>Xylariomycetidae</taxon>
        <taxon>Amphisphaeriales</taxon>
        <taxon>Apiosporaceae</taxon>
        <taxon>Neoarthrinium</taxon>
    </lineage>
</organism>
<evidence type="ECO:0000256" key="3">
    <source>
        <dbReference type="ARBA" id="ARBA00022989"/>
    </source>
</evidence>
<dbReference type="InterPro" id="IPR020846">
    <property type="entry name" value="MFS_dom"/>
</dbReference>
<keyword evidence="2 6" id="KW-0812">Transmembrane</keyword>
<dbReference type="InterPro" id="IPR036259">
    <property type="entry name" value="MFS_trans_sf"/>
</dbReference>
<dbReference type="GO" id="GO:0022857">
    <property type="term" value="F:transmembrane transporter activity"/>
    <property type="evidence" value="ECO:0007669"/>
    <property type="project" value="InterPro"/>
</dbReference>
<accession>A0A9P9WJ76</accession>
<dbReference type="Gene3D" id="1.20.1250.20">
    <property type="entry name" value="MFS general substrate transporter like domains"/>
    <property type="match status" value="2"/>
</dbReference>
<evidence type="ECO:0000256" key="5">
    <source>
        <dbReference type="SAM" id="MobiDB-lite"/>
    </source>
</evidence>
<dbReference type="OrthoDB" id="4078873at2759"/>
<feature type="transmembrane region" description="Helical" evidence="6">
    <location>
        <begin position="449"/>
        <end position="468"/>
    </location>
</feature>
<evidence type="ECO:0000313" key="9">
    <source>
        <dbReference type="Proteomes" id="UP000829685"/>
    </source>
</evidence>
<proteinExistence type="predicted"/>
<dbReference type="AlphaFoldDB" id="A0A9P9WJ76"/>
<comment type="subcellular location">
    <subcellularLocation>
        <location evidence="1">Membrane</location>
        <topology evidence="1">Multi-pass membrane protein</topology>
    </subcellularLocation>
</comment>
<evidence type="ECO:0000256" key="1">
    <source>
        <dbReference type="ARBA" id="ARBA00004141"/>
    </source>
</evidence>
<feature type="transmembrane region" description="Helical" evidence="6">
    <location>
        <begin position="474"/>
        <end position="495"/>
    </location>
</feature>
<feature type="compositionally biased region" description="Polar residues" evidence="5">
    <location>
        <begin position="58"/>
        <end position="71"/>
    </location>
</feature>
<keyword evidence="4 6" id="KW-0472">Membrane</keyword>
<feature type="compositionally biased region" description="Basic and acidic residues" evidence="5">
    <location>
        <begin position="46"/>
        <end position="57"/>
    </location>
</feature>